<sequence length="149" mass="15582">MDPRKKCRSDSKAGKQPASGSTSSEGATVSPVDDAMASDVSAAAAEGRRKKKQDIQATVKRATGCLRRTLLTVHSAIRRFSDFVEAAEDEVVAALIVDSLGNLETIFFGYGNAMKAVARKVRQEHRRQGGGEAGASASGGRDAGGATRT</sequence>
<protein>
    <submittedName>
        <fullName evidence="3">Uncharacterized protein</fullName>
    </submittedName>
</protein>
<organism evidence="3 4">
    <name type="scientific">Musa troglodytarum</name>
    <name type="common">fe'i banana</name>
    <dbReference type="NCBI Taxonomy" id="320322"/>
    <lineage>
        <taxon>Eukaryota</taxon>
        <taxon>Viridiplantae</taxon>
        <taxon>Streptophyta</taxon>
        <taxon>Embryophyta</taxon>
        <taxon>Tracheophyta</taxon>
        <taxon>Spermatophyta</taxon>
        <taxon>Magnoliopsida</taxon>
        <taxon>Liliopsida</taxon>
        <taxon>Zingiberales</taxon>
        <taxon>Musaceae</taxon>
        <taxon>Musa</taxon>
    </lineage>
</organism>
<feature type="compositionally biased region" description="Low complexity" evidence="1">
    <location>
        <begin position="134"/>
        <end position="149"/>
    </location>
</feature>
<evidence type="ECO:0000313" key="3">
    <source>
        <dbReference type="EMBL" id="URE36714.1"/>
    </source>
</evidence>
<dbReference type="AlphaFoldDB" id="A0A9E7HV22"/>
<dbReference type="Proteomes" id="UP001055439">
    <property type="component" value="Chromosome 8"/>
</dbReference>
<dbReference type="EMBL" id="CP097510">
    <property type="protein sequence ID" value="URE24014.1"/>
    <property type="molecule type" value="Genomic_DNA"/>
</dbReference>
<feature type="region of interest" description="Disordered" evidence="1">
    <location>
        <begin position="124"/>
        <end position="149"/>
    </location>
</feature>
<evidence type="ECO:0000313" key="2">
    <source>
        <dbReference type="EMBL" id="URE24014.1"/>
    </source>
</evidence>
<gene>
    <name evidence="2" type="ORF">MUK42_12297</name>
    <name evidence="3" type="ORF">MUK42_34355</name>
</gene>
<name>A0A9E7HV22_9LILI</name>
<feature type="compositionally biased region" description="Basic and acidic residues" evidence="1">
    <location>
        <begin position="1"/>
        <end position="13"/>
    </location>
</feature>
<feature type="compositionally biased region" description="Low complexity" evidence="1">
    <location>
        <begin position="29"/>
        <end position="45"/>
    </location>
</feature>
<proteinExistence type="predicted"/>
<accession>A0A9E7HV22</accession>
<keyword evidence="4" id="KW-1185">Reference proteome</keyword>
<evidence type="ECO:0000256" key="1">
    <source>
        <dbReference type="SAM" id="MobiDB-lite"/>
    </source>
</evidence>
<reference evidence="3" key="1">
    <citation type="submission" date="2022-05" db="EMBL/GenBank/DDBJ databases">
        <title>The Musa troglodytarum L. genome provides insights into the mechanism of non-climacteric behaviour and enrichment of carotenoids.</title>
        <authorList>
            <person name="Wang J."/>
        </authorList>
    </citation>
    <scope>NUCLEOTIDE SEQUENCE</scope>
    <source>
        <tissue evidence="3">Leaf</tissue>
    </source>
</reference>
<evidence type="ECO:0000313" key="4">
    <source>
        <dbReference type="Proteomes" id="UP001055439"/>
    </source>
</evidence>
<feature type="region of interest" description="Disordered" evidence="1">
    <location>
        <begin position="1"/>
        <end position="56"/>
    </location>
</feature>
<feature type="compositionally biased region" description="Polar residues" evidence="1">
    <location>
        <begin position="18"/>
        <end position="27"/>
    </location>
</feature>
<dbReference type="OrthoDB" id="802588at2759"/>
<dbReference type="EMBL" id="CP097510">
    <property type="protein sequence ID" value="URE36714.1"/>
    <property type="molecule type" value="Genomic_DNA"/>
</dbReference>